<dbReference type="OrthoDB" id="7867452at2759"/>
<dbReference type="InterPro" id="IPR008753">
    <property type="entry name" value="Peptidase_M13_N"/>
</dbReference>
<name>A0A9J6CQV0_POLVA</name>
<dbReference type="PROSITE" id="PS51885">
    <property type="entry name" value="NEPRILYSIN"/>
    <property type="match status" value="1"/>
</dbReference>
<dbReference type="InterPro" id="IPR000718">
    <property type="entry name" value="Peptidase_M13"/>
</dbReference>
<evidence type="ECO:0000313" key="4">
    <source>
        <dbReference type="EMBL" id="KAG5684593.1"/>
    </source>
</evidence>
<dbReference type="Gene3D" id="1.10.1380.10">
    <property type="entry name" value="Neutral endopeptidase , domain2"/>
    <property type="match status" value="1"/>
</dbReference>
<evidence type="ECO:0000256" key="1">
    <source>
        <dbReference type="ARBA" id="ARBA00004401"/>
    </source>
</evidence>
<feature type="domain" description="Peptidase M13 N-terminal" evidence="3">
    <location>
        <begin position="18"/>
        <end position="239"/>
    </location>
</feature>
<evidence type="ECO:0000313" key="5">
    <source>
        <dbReference type="Proteomes" id="UP001107558"/>
    </source>
</evidence>
<dbReference type="AlphaFoldDB" id="A0A9J6CQV0"/>
<sequence>MTILDYRGWNILEQSSSNHQWSLLDNLPIVQVNFGVHPFFKVSIEDGNITLSEGELGLPDEQLYYLHRDHPIIVAYKELIRDVHNILKASTNSETENFVDNLFGFERRIVNAMKTARQKHSVSKIFRLYDIKTRTHSLPIDMTIQNMFSTYRIDDDTPIKVKDLELIHQISVVATATEPKILNDFVMWTLVRRFLPLMSHKIRSSLDNFHRKLYGNSYNNMPWHFCTELTNEWMRFGIEALRQNPQLIVVDTSKLKRDEFDEELSYEEQLIRDQLNYNDEFIKVLFFHLRDTFRYTIKDASWIDGKFAEYVNNRLSNIRLQIGIPQRILRDLDYVQKYYREFIINEINFMRNVEQHWNIEKKILGNLVKSDISEDDRIVYEMFSSSRDGDKRRIKYLKDLNMVIVDRKVLREPYYHFKYPLAVNFARLGTDLASILLEAAFEIGEAYKELLFHENQYLAEEKDILHKNTLEGDALKCIYDLYSIDNRTFTTPGSIRKGLFSTMTSSNIAHKALNSFINKLEKEAAYMDAGLVKELNVNKRQSGLMKYNHEEIFSMTLMQKHCSVISEEYKSVKVFTEGRLPERQMFDIIWNNVPVISESFECSTDAKLCNNIL</sequence>
<comment type="subcellular location">
    <subcellularLocation>
        <location evidence="1">Cell membrane</location>
        <topology evidence="1">Single-pass type II membrane protein</topology>
    </subcellularLocation>
</comment>
<dbReference type="GO" id="GO:0004222">
    <property type="term" value="F:metalloendopeptidase activity"/>
    <property type="evidence" value="ECO:0007669"/>
    <property type="project" value="InterPro"/>
</dbReference>
<reference evidence="4" key="1">
    <citation type="submission" date="2021-03" db="EMBL/GenBank/DDBJ databases">
        <title>Chromosome level genome of the anhydrobiotic midge Polypedilum vanderplanki.</title>
        <authorList>
            <person name="Yoshida Y."/>
            <person name="Kikawada T."/>
            <person name="Gusev O."/>
        </authorList>
    </citation>
    <scope>NUCLEOTIDE SEQUENCE</scope>
    <source>
        <strain evidence="4">NIAS01</strain>
        <tissue evidence="4">Whole body or cell culture</tissue>
    </source>
</reference>
<dbReference type="InterPro" id="IPR042089">
    <property type="entry name" value="Peptidase_M13_dom_2"/>
</dbReference>
<dbReference type="GO" id="GO:0006508">
    <property type="term" value="P:proteolysis"/>
    <property type="evidence" value="ECO:0007669"/>
    <property type="project" value="InterPro"/>
</dbReference>
<dbReference type="Pfam" id="PF05649">
    <property type="entry name" value="Peptidase_M13_N"/>
    <property type="match status" value="1"/>
</dbReference>
<organism evidence="4 5">
    <name type="scientific">Polypedilum vanderplanki</name>
    <name type="common">Sleeping chironomid midge</name>
    <dbReference type="NCBI Taxonomy" id="319348"/>
    <lineage>
        <taxon>Eukaryota</taxon>
        <taxon>Metazoa</taxon>
        <taxon>Ecdysozoa</taxon>
        <taxon>Arthropoda</taxon>
        <taxon>Hexapoda</taxon>
        <taxon>Insecta</taxon>
        <taxon>Pterygota</taxon>
        <taxon>Neoptera</taxon>
        <taxon>Endopterygota</taxon>
        <taxon>Diptera</taxon>
        <taxon>Nematocera</taxon>
        <taxon>Chironomoidea</taxon>
        <taxon>Chironomidae</taxon>
        <taxon>Chironominae</taxon>
        <taxon>Polypedilum</taxon>
        <taxon>Polypedilum</taxon>
    </lineage>
</organism>
<comment type="caution">
    <text evidence="4">The sequence shown here is derived from an EMBL/GenBank/DDBJ whole genome shotgun (WGS) entry which is preliminary data.</text>
</comment>
<dbReference type="PANTHER" id="PTHR11733:SF228">
    <property type="entry name" value="PROTEIN GONE EARLY"/>
    <property type="match status" value="1"/>
</dbReference>
<dbReference type="EMBL" id="JADBJN010000001">
    <property type="protein sequence ID" value="KAG5684593.1"/>
    <property type="molecule type" value="Genomic_DNA"/>
</dbReference>
<dbReference type="InterPro" id="IPR024079">
    <property type="entry name" value="MetalloPept_cat_dom_sf"/>
</dbReference>
<comment type="similarity">
    <text evidence="2">Belongs to the peptidase M13 family.</text>
</comment>
<dbReference type="Proteomes" id="UP001107558">
    <property type="component" value="Chromosome 1"/>
</dbReference>
<dbReference type="GO" id="GO:0005886">
    <property type="term" value="C:plasma membrane"/>
    <property type="evidence" value="ECO:0007669"/>
    <property type="project" value="UniProtKB-SubCell"/>
</dbReference>
<protein>
    <recommendedName>
        <fullName evidence="3">Peptidase M13 N-terminal domain-containing protein</fullName>
    </recommendedName>
</protein>
<evidence type="ECO:0000259" key="3">
    <source>
        <dbReference type="Pfam" id="PF05649"/>
    </source>
</evidence>
<gene>
    <name evidence="4" type="ORF">PVAND_013818</name>
</gene>
<proteinExistence type="inferred from homology"/>
<accession>A0A9J6CQV0</accession>
<dbReference type="Gene3D" id="3.40.390.10">
    <property type="entry name" value="Collagenase (Catalytic Domain)"/>
    <property type="match status" value="1"/>
</dbReference>
<keyword evidence="5" id="KW-1185">Reference proteome</keyword>
<dbReference type="SUPFAM" id="SSF55486">
    <property type="entry name" value="Metalloproteases ('zincins'), catalytic domain"/>
    <property type="match status" value="1"/>
</dbReference>
<dbReference type="PANTHER" id="PTHR11733">
    <property type="entry name" value="ZINC METALLOPROTEASE FAMILY M13 NEPRILYSIN-RELATED"/>
    <property type="match status" value="1"/>
</dbReference>
<evidence type="ECO:0000256" key="2">
    <source>
        <dbReference type="ARBA" id="ARBA00007357"/>
    </source>
</evidence>